<dbReference type="InterPro" id="IPR000537">
    <property type="entry name" value="UbiA_prenyltransferase"/>
</dbReference>
<dbReference type="PANTHER" id="PTHR13929:SF0">
    <property type="entry name" value="UBIA PRENYLTRANSFERASE DOMAIN-CONTAINING PROTEIN 1"/>
    <property type="match status" value="1"/>
</dbReference>
<keyword evidence="5 10" id="KW-0808">Transferase</keyword>
<reference evidence="10" key="1">
    <citation type="submission" date="2016-10" db="EMBL/GenBank/DDBJ databases">
        <title>Sequence of Gallionella enrichment culture.</title>
        <authorList>
            <person name="Poehlein A."/>
            <person name="Muehling M."/>
            <person name="Daniel R."/>
        </authorList>
    </citation>
    <scope>NUCLEOTIDE SEQUENCE</scope>
</reference>
<dbReference type="Gene3D" id="1.10.357.140">
    <property type="entry name" value="UbiA prenyltransferase"/>
    <property type="match status" value="1"/>
</dbReference>
<feature type="transmembrane region" description="Helical" evidence="9">
    <location>
        <begin position="242"/>
        <end position="262"/>
    </location>
</feature>
<feature type="transmembrane region" description="Helical" evidence="9">
    <location>
        <begin position="44"/>
        <end position="62"/>
    </location>
</feature>
<name>A0A1J5SY03_9ZZZZ</name>
<dbReference type="PANTHER" id="PTHR13929">
    <property type="entry name" value="1,4-DIHYDROXY-2-NAPHTHOATE OCTAPRENYLTRANSFERASE"/>
    <property type="match status" value="1"/>
</dbReference>
<keyword evidence="8 9" id="KW-0472">Membrane</keyword>
<dbReference type="InterPro" id="IPR044878">
    <property type="entry name" value="UbiA_sf"/>
</dbReference>
<dbReference type="AlphaFoldDB" id="A0A1J5SY03"/>
<keyword evidence="7 9" id="KW-1133">Transmembrane helix</keyword>
<comment type="caution">
    <text evidence="10">The sequence shown here is derived from an EMBL/GenBank/DDBJ whole genome shotgun (WGS) entry which is preliminary data.</text>
</comment>
<comment type="pathway">
    <text evidence="2">Quinol/quinone metabolism; menaquinone biosynthesis.</text>
</comment>
<evidence type="ECO:0000256" key="3">
    <source>
        <dbReference type="ARBA" id="ARBA00022428"/>
    </source>
</evidence>
<sequence>MSEAPSPFRTWFAATRPRTLPVSFAPVVAGAALARRDGALRPLPLALCLGFAVLAQIAANFANDYYDFVKGADTAARVGPRRAVAAGLVSPAAMLRATWLTCAAAFVVGLGLLPYGGIPLLVVGVAALLSAVLYTGGPYPLGYYGLGDVFVFIFFGPVAVCATVYVQNAHVGADSILVSTAVGLLAANILVANNYRDADTDRAAGKRTTVVRFGRGFAKAQFAAAHILALAVPFLLVADGYALQPLLLAPFVLLAAWAWSLCRRLVPTAAPRQLIGVLAQSGLYVATYAVMLAAYLVIR</sequence>
<dbReference type="InterPro" id="IPR004657">
    <property type="entry name" value="MenA"/>
</dbReference>
<dbReference type="NCBIfam" id="TIGR00751">
    <property type="entry name" value="menA"/>
    <property type="match status" value="1"/>
</dbReference>
<dbReference type="PIRSF" id="PIRSF005355">
    <property type="entry name" value="UBIAD1"/>
    <property type="match status" value="1"/>
</dbReference>
<evidence type="ECO:0000256" key="7">
    <source>
        <dbReference type="ARBA" id="ARBA00022989"/>
    </source>
</evidence>
<feature type="transmembrane region" description="Helical" evidence="9">
    <location>
        <begin position="112"/>
        <end position="134"/>
    </location>
</feature>
<keyword evidence="4" id="KW-1003">Cell membrane</keyword>
<evidence type="ECO:0000256" key="2">
    <source>
        <dbReference type="ARBA" id="ARBA00004863"/>
    </source>
</evidence>
<gene>
    <name evidence="10" type="primary">menA_2</name>
    <name evidence="10" type="ORF">GALL_52310</name>
</gene>
<dbReference type="UniPathway" id="UPA00079"/>
<feature type="transmembrane region" description="Helical" evidence="9">
    <location>
        <begin position="141"/>
        <end position="165"/>
    </location>
</feature>
<organism evidence="10">
    <name type="scientific">mine drainage metagenome</name>
    <dbReference type="NCBI Taxonomy" id="410659"/>
    <lineage>
        <taxon>unclassified sequences</taxon>
        <taxon>metagenomes</taxon>
        <taxon>ecological metagenomes</taxon>
    </lineage>
</organism>
<comment type="subcellular location">
    <subcellularLocation>
        <location evidence="1">Membrane</location>
        <topology evidence="1">Multi-pass membrane protein</topology>
    </subcellularLocation>
</comment>
<keyword evidence="6 9" id="KW-0812">Transmembrane</keyword>
<evidence type="ECO:0000256" key="6">
    <source>
        <dbReference type="ARBA" id="ARBA00022692"/>
    </source>
</evidence>
<accession>A0A1J5SY03</accession>
<dbReference type="GO" id="GO:0009234">
    <property type="term" value="P:menaquinone biosynthetic process"/>
    <property type="evidence" value="ECO:0007669"/>
    <property type="project" value="UniProtKB-UniPathway"/>
</dbReference>
<evidence type="ECO:0000256" key="5">
    <source>
        <dbReference type="ARBA" id="ARBA00022679"/>
    </source>
</evidence>
<feature type="transmembrane region" description="Helical" evidence="9">
    <location>
        <begin position="216"/>
        <end position="236"/>
    </location>
</feature>
<protein>
    <submittedName>
        <fullName evidence="10">1,4-dihydroxy-2-naphthoate octaprenyltransferase</fullName>
        <ecNumber evidence="10">2.5.1.74</ecNumber>
    </submittedName>
</protein>
<evidence type="ECO:0000256" key="1">
    <source>
        <dbReference type="ARBA" id="ARBA00004141"/>
    </source>
</evidence>
<dbReference type="GO" id="GO:0016020">
    <property type="term" value="C:membrane"/>
    <property type="evidence" value="ECO:0007669"/>
    <property type="project" value="UniProtKB-SubCell"/>
</dbReference>
<proteinExistence type="inferred from homology"/>
<evidence type="ECO:0000256" key="9">
    <source>
        <dbReference type="SAM" id="Phobius"/>
    </source>
</evidence>
<dbReference type="EC" id="2.5.1.74" evidence="10"/>
<dbReference type="CDD" id="cd13962">
    <property type="entry name" value="PT_UbiA_UBIAD1"/>
    <property type="match status" value="1"/>
</dbReference>
<feature type="transmembrane region" description="Helical" evidence="9">
    <location>
        <begin position="83"/>
        <end position="106"/>
    </location>
</feature>
<dbReference type="InterPro" id="IPR026046">
    <property type="entry name" value="UBIAD1"/>
</dbReference>
<dbReference type="GO" id="GO:0042371">
    <property type="term" value="P:vitamin K biosynthetic process"/>
    <property type="evidence" value="ECO:0007669"/>
    <property type="project" value="TreeGrafter"/>
</dbReference>
<dbReference type="NCBIfam" id="NF004751">
    <property type="entry name" value="PRK06080.1-3"/>
    <property type="match status" value="1"/>
</dbReference>
<dbReference type="Pfam" id="PF01040">
    <property type="entry name" value="UbiA"/>
    <property type="match status" value="1"/>
</dbReference>
<feature type="transmembrane region" description="Helical" evidence="9">
    <location>
        <begin position="274"/>
        <end position="298"/>
    </location>
</feature>
<dbReference type="HAMAP" id="MF_01937">
    <property type="entry name" value="MenA_1"/>
    <property type="match status" value="1"/>
</dbReference>
<dbReference type="GO" id="GO:0046428">
    <property type="term" value="F:1,4-dihydroxy-2-naphthoate polyprenyltransferase activity"/>
    <property type="evidence" value="ECO:0007669"/>
    <property type="project" value="UniProtKB-EC"/>
</dbReference>
<evidence type="ECO:0000256" key="4">
    <source>
        <dbReference type="ARBA" id="ARBA00022475"/>
    </source>
</evidence>
<evidence type="ECO:0000256" key="8">
    <source>
        <dbReference type="ARBA" id="ARBA00023136"/>
    </source>
</evidence>
<dbReference type="EMBL" id="MLJW01000014">
    <property type="protein sequence ID" value="OIR13417.1"/>
    <property type="molecule type" value="Genomic_DNA"/>
</dbReference>
<keyword evidence="3" id="KW-0474">Menaquinone biosynthesis</keyword>
<feature type="transmembrane region" description="Helical" evidence="9">
    <location>
        <begin position="177"/>
        <end position="195"/>
    </location>
</feature>
<evidence type="ECO:0000313" key="10">
    <source>
        <dbReference type="EMBL" id="OIR13417.1"/>
    </source>
</evidence>